<keyword evidence="3" id="KW-1185">Reference proteome</keyword>
<gene>
    <name evidence="2" type="ORF">AB1Y20_000347</name>
</gene>
<dbReference type="EMBL" id="JBGBPQ010000001">
    <property type="protein sequence ID" value="KAL1529397.1"/>
    <property type="molecule type" value="Genomic_DNA"/>
</dbReference>
<comment type="caution">
    <text evidence="2">The sequence shown here is derived from an EMBL/GenBank/DDBJ whole genome shotgun (WGS) entry which is preliminary data.</text>
</comment>
<evidence type="ECO:0000313" key="3">
    <source>
        <dbReference type="Proteomes" id="UP001515480"/>
    </source>
</evidence>
<dbReference type="Proteomes" id="UP001515480">
    <property type="component" value="Unassembled WGS sequence"/>
</dbReference>
<evidence type="ECO:0000313" key="2">
    <source>
        <dbReference type="EMBL" id="KAL1529397.1"/>
    </source>
</evidence>
<sequence>MGVKSWQPRAPRVLFSFFVLTVLLYVSDIHHSESIRAARESASEAQPQHRTSLAAHTIPNAGLSAAPQSASDTRLAGAHLGLPMAQAAPSAGGHLSSNRHNTQADSGLPLASLVSDRALRQTLGRPTSQCGKSGNCRFRLIRGSLYRSRSCNPRRPNWQLLSGLLVSAVARAESAAGTPMPDVEVCMHQGASPLRGSEGPVLQWCSRSRELLGFPSPYEADCVYKHRYVFTLEHYRRLSRDEHPRPSFAQRIPLAVWRGTCTGVASTWRADNLHNVPRAKLVIPSRGAITIA</sequence>
<organism evidence="2 3">
    <name type="scientific">Prymnesium parvum</name>
    <name type="common">Toxic golden alga</name>
    <dbReference type="NCBI Taxonomy" id="97485"/>
    <lineage>
        <taxon>Eukaryota</taxon>
        <taxon>Haptista</taxon>
        <taxon>Haptophyta</taxon>
        <taxon>Prymnesiophyceae</taxon>
        <taxon>Prymnesiales</taxon>
        <taxon>Prymnesiaceae</taxon>
        <taxon>Prymnesium</taxon>
    </lineage>
</organism>
<reference evidence="2 3" key="1">
    <citation type="journal article" date="2024" name="Science">
        <title>Giant polyketide synthase enzymes in the biosynthesis of giant marine polyether toxins.</title>
        <authorList>
            <person name="Fallon T.R."/>
            <person name="Shende V.V."/>
            <person name="Wierzbicki I.H."/>
            <person name="Pendleton A.L."/>
            <person name="Watervoot N.F."/>
            <person name="Auber R.P."/>
            <person name="Gonzalez D.J."/>
            <person name="Wisecaver J.H."/>
            <person name="Moore B.S."/>
        </authorList>
    </citation>
    <scope>NUCLEOTIDE SEQUENCE [LARGE SCALE GENOMIC DNA]</scope>
    <source>
        <strain evidence="2 3">12B1</strain>
    </source>
</reference>
<name>A0AB34K8A6_PRYPA</name>
<proteinExistence type="predicted"/>
<feature type="region of interest" description="Disordered" evidence="1">
    <location>
        <begin position="87"/>
        <end position="106"/>
    </location>
</feature>
<dbReference type="AlphaFoldDB" id="A0AB34K8A6"/>
<evidence type="ECO:0000256" key="1">
    <source>
        <dbReference type="SAM" id="MobiDB-lite"/>
    </source>
</evidence>
<feature type="compositionally biased region" description="Polar residues" evidence="1">
    <location>
        <begin position="95"/>
        <end position="105"/>
    </location>
</feature>
<protein>
    <submittedName>
        <fullName evidence="2">Uncharacterized protein</fullName>
    </submittedName>
</protein>
<accession>A0AB34K8A6</accession>